<evidence type="ECO:0000313" key="4">
    <source>
        <dbReference type="Proteomes" id="UP000008810"/>
    </source>
</evidence>
<keyword evidence="4" id="KW-1185">Reference proteome</keyword>
<reference evidence="2" key="2">
    <citation type="submission" date="2017-06" db="EMBL/GenBank/DDBJ databases">
        <title>WGS assembly of Brachypodium distachyon.</title>
        <authorList>
            <consortium name="The International Brachypodium Initiative"/>
            <person name="Lucas S."/>
            <person name="Harmon-Smith M."/>
            <person name="Lail K."/>
            <person name="Tice H."/>
            <person name="Grimwood J."/>
            <person name="Bruce D."/>
            <person name="Barry K."/>
            <person name="Shu S."/>
            <person name="Lindquist E."/>
            <person name="Wang M."/>
            <person name="Pitluck S."/>
            <person name="Vogel J.P."/>
            <person name="Garvin D.F."/>
            <person name="Mockler T.C."/>
            <person name="Schmutz J."/>
            <person name="Rokhsar D."/>
            <person name="Bevan M.W."/>
        </authorList>
    </citation>
    <scope>NUCLEOTIDE SEQUENCE</scope>
    <source>
        <strain evidence="2">Bd21</strain>
    </source>
</reference>
<evidence type="ECO:0000313" key="3">
    <source>
        <dbReference type="EnsemblPlants" id="PNT70629"/>
    </source>
</evidence>
<evidence type="ECO:0000313" key="2">
    <source>
        <dbReference type="EMBL" id="PNT70629.1"/>
    </source>
</evidence>
<reference evidence="3" key="3">
    <citation type="submission" date="2018-08" db="UniProtKB">
        <authorList>
            <consortium name="EnsemblPlants"/>
        </authorList>
    </citation>
    <scope>IDENTIFICATION</scope>
    <source>
        <strain evidence="3">cv. Bd21</strain>
    </source>
</reference>
<sequence length="131" mass="15661">MKCKFFMWLVVHGHCLTADNLAQHESCTHLFVHCRFTQQVWHRLRLWSGSNFPIPGSIFRGTEDWWLEARKRAPKNLRRDFDTFAVLVHWRIWKERNARIFQQDPSPATRVFELIVEDLRSWRAAGSVDVI</sequence>
<reference evidence="2 3" key="1">
    <citation type="journal article" date="2010" name="Nature">
        <title>Genome sequencing and analysis of the model grass Brachypodium distachyon.</title>
        <authorList>
            <consortium name="International Brachypodium Initiative"/>
        </authorList>
    </citation>
    <scope>NUCLEOTIDE SEQUENCE [LARGE SCALE GENOMIC DNA]</scope>
    <source>
        <strain evidence="2 3">Bd21</strain>
    </source>
</reference>
<name>A0A2K2D8M5_BRADI</name>
<keyword evidence="1" id="KW-0732">Signal</keyword>
<dbReference type="OrthoDB" id="686619at2759"/>
<protein>
    <recommendedName>
        <fullName evidence="5">Reverse transcriptase zinc-binding domain-containing protein</fullName>
    </recommendedName>
</protein>
<dbReference type="EMBL" id="CM000881">
    <property type="protein sequence ID" value="PNT70629.1"/>
    <property type="molecule type" value="Genomic_DNA"/>
</dbReference>
<dbReference type="InParanoid" id="A0A2K2D8M5"/>
<feature type="signal peptide" evidence="1">
    <location>
        <begin position="1"/>
        <end position="18"/>
    </location>
</feature>
<dbReference type="AlphaFoldDB" id="A0A2K2D8M5"/>
<dbReference type="EnsemblPlants" id="PNT70629">
    <property type="protein sequence ID" value="PNT70629"/>
    <property type="gene ID" value="BRADI_2g14745v3"/>
</dbReference>
<evidence type="ECO:0008006" key="5">
    <source>
        <dbReference type="Google" id="ProtNLM"/>
    </source>
</evidence>
<dbReference type="Proteomes" id="UP000008810">
    <property type="component" value="Chromosome 2"/>
</dbReference>
<accession>A0A2K2D8M5</accession>
<dbReference type="Gramene" id="PNT70629">
    <property type="protein sequence ID" value="PNT70629"/>
    <property type="gene ID" value="BRADI_2g14745v3"/>
</dbReference>
<proteinExistence type="predicted"/>
<organism evidence="2">
    <name type="scientific">Brachypodium distachyon</name>
    <name type="common">Purple false brome</name>
    <name type="synonym">Trachynia distachya</name>
    <dbReference type="NCBI Taxonomy" id="15368"/>
    <lineage>
        <taxon>Eukaryota</taxon>
        <taxon>Viridiplantae</taxon>
        <taxon>Streptophyta</taxon>
        <taxon>Embryophyta</taxon>
        <taxon>Tracheophyta</taxon>
        <taxon>Spermatophyta</taxon>
        <taxon>Magnoliopsida</taxon>
        <taxon>Liliopsida</taxon>
        <taxon>Poales</taxon>
        <taxon>Poaceae</taxon>
        <taxon>BOP clade</taxon>
        <taxon>Pooideae</taxon>
        <taxon>Stipodae</taxon>
        <taxon>Brachypodieae</taxon>
        <taxon>Brachypodium</taxon>
    </lineage>
</organism>
<evidence type="ECO:0000256" key="1">
    <source>
        <dbReference type="SAM" id="SignalP"/>
    </source>
</evidence>
<dbReference type="FunCoup" id="A0A2K2D8M5">
    <property type="interactions" value="198"/>
</dbReference>
<feature type="chain" id="PRO_5036319209" description="Reverse transcriptase zinc-binding domain-containing protein" evidence="1">
    <location>
        <begin position="19"/>
        <end position="131"/>
    </location>
</feature>
<gene>
    <name evidence="2" type="ORF">BRADI_2g14745v3</name>
</gene>